<protein>
    <submittedName>
        <fullName evidence="1">Uncharacterized protein</fullName>
    </submittedName>
</protein>
<dbReference type="Proteomes" id="UP000018144">
    <property type="component" value="Unassembled WGS sequence"/>
</dbReference>
<sequence>MAQHWFVELSYNLDWSLTFDSIFNIFHPKVGSVQPTTVGRIAQNKWILDFDLAQKHMNQFNLDAVQNHEDNKRYFEA</sequence>
<dbReference type="EMBL" id="HF935283">
    <property type="protein sequence ID" value="CCX06233.1"/>
    <property type="molecule type" value="Genomic_DNA"/>
</dbReference>
<evidence type="ECO:0000313" key="1">
    <source>
        <dbReference type="EMBL" id="CCX06233.1"/>
    </source>
</evidence>
<gene>
    <name evidence="1" type="ORF">PCON_05820</name>
</gene>
<dbReference type="AlphaFoldDB" id="U4L1W1"/>
<accession>U4L1W1</accession>
<keyword evidence="2" id="KW-1185">Reference proteome</keyword>
<reference evidence="1 2" key="1">
    <citation type="journal article" date="2013" name="PLoS Genet.">
        <title>The genome and development-dependent transcriptomes of Pyronema confluens: a window into fungal evolution.</title>
        <authorList>
            <person name="Traeger S."/>
            <person name="Altegoer F."/>
            <person name="Freitag M."/>
            <person name="Gabaldon T."/>
            <person name="Kempken F."/>
            <person name="Kumar A."/>
            <person name="Marcet-Houben M."/>
            <person name="Poggeler S."/>
            <person name="Stajich J.E."/>
            <person name="Nowrousian M."/>
        </authorList>
    </citation>
    <scope>NUCLEOTIDE SEQUENCE [LARGE SCALE GENOMIC DNA]</scope>
    <source>
        <strain evidence="2">CBS 100304</strain>
        <tissue evidence="1">Vegetative mycelium</tissue>
    </source>
</reference>
<organism evidence="1 2">
    <name type="scientific">Pyronema omphalodes (strain CBS 100304)</name>
    <name type="common">Pyronema confluens</name>
    <dbReference type="NCBI Taxonomy" id="1076935"/>
    <lineage>
        <taxon>Eukaryota</taxon>
        <taxon>Fungi</taxon>
        <taxon>Dikarya</taxon>
        <taxon>Ascomycota</taxon>
        <taxon>Pezizomycotina</taxon>
        <taxon>Pezizomycetes</taxon>
        <taxon>Pezizales</taxon>
        <taxon>Pyronemataceae</taxon>
        <taxon>Pyronema</taxon>
    </lineage>
</organism>
<name>U4L1W1_PYROM</name>
<proteinExistence type="predicted"/>
<evidence type="ECO:0000313" key="2">
    <source>
        <dbReference type="Proteomes" id="UP000018144"/>
    </source>
</evidence>